<protein>
    <submittedName>
        <fullName evidence="1">Uncharacterized protein</fullName>
    </submittedName>
</protein>
<dbReference type="EMBL" id="CABVHF010000020">
    <property type="protein sequence ID" value="VVN20130.1"/>
    <property type="molecule type" value="Genomic_DNA"/>
</dbReference>
<gene>
    <name evidence="1" type="ORF">PS631_04335</name>
</gene>
<evidence type="ECO:0000313" key="2">
    <source>
        <dbReference type="Proteomes" id="UP000399692"/>
    </source>
</evidence>
<dbReference type="AlphaFoldDB" id="A0A5E6VQS3"/>
<sequence>MRFEQQQQVADELRWLHMRDLAPEEFFSWVLEWGGCAVRARLGRGLLNGIALKAKNWVWFAWVGGCFAALSRHKAAPTGTASNRAAVRRSTERLKVVTLNTERVPEIKIMRSL</sequence>
<proteinExistence type="predicted"/>
<reference evidence="1 2" key="1">
    <citation type="submission" date="2019-09" db="EMBL/GenBank/DDBJ databases">
        <authorList>
            <person name="Chandra G."/>
            <person name="Truman W A."/>
        </authorList>
    </citation>
    <scope>NUCLEOTIDE SEQUENCE [LARGE SCALE GENOMIC DNA]</scope>
    <source>
        <strain evidence="1">PS631</strain>
    </source>
</reference>
<organism evidence="1 2">
    <name type="scientific">Pseudomonas fluorescens</name>
    <dbReference type="NCBI Taxonomy" id="294"/>
    <lineage>
        <taxon>Bacteria</taxon>
        <taxon>Pseudomonadati</taxon>
        <taxon>Pseudomonadota</taxon>
        <taxon>Gammaproteobacteria</taxon>
        <taxon>Pseudomonadales</taxon>
        <taxon>Pseudomonadaceae</taxon>
        <taxon>Pseudomonas</taxon>
    </lineage>
</organism>
<evidence type="ECO:0000313" key="1">
    <source>
        <dbReference type="EMBL" id="VVN20130.1"/>
    </source>
</evidence>
<name>A0A5E6VQS3_PSEFL</name>
<dbReference type="Proteomes" id="UP000399692">
    <property type="component" value="Unassembled WGS sequence"/>
</dbReference>
<dbReference type="OrthoDB" id="7032733at2"/>
<accession>A0A5E6VQS3</accession>